<dbReference type="AlphaFoldDB" id="A0A1E5P7B9"/>
<sequence length="139" mass="14962">MSAVRQDLPEGRYGRSADERADRKLKIVGSVLGAALLAMTAWFGYDYVTGQKISAELIKFTTVSDSEVKVHLEVRKKADATGTCTLRSLAEDGAEVGRRDVRIDRTGTARIDEIYTVRTTARATSTELTGCTADGGSTG</sequence>
<protein>
    <recommendedName>
        <fullName evidence="4">DUF4307 domain-containing protein</fullName>
    </recommendedName>
</protein>
<dbReference type="OrthoDB" id="4324067at2"/>
<organism evidence="2 3">
    <name type="scientific">Streptomyces agglomeratus</name>
    <dbReference type="NCBI Taxonomy" id="285458"/>
    <lineage>
        <taxon>Bacteria</taxon>
        <taxon>Bacillati</taxon>
        <taxon>Actinomycetota</taxon>
        <taxon>Actinomycetes</taxon>
        <taxon>Kitasatosporales</taxon>
        <taxon>Streptomycetaceae</taxon>
        <taxon>Streptomyces</taxon>
    </lineage>
</organism>
<reference evidence="2 3" key="1">
    <citation type="submission" date="2016-08" db="EMBL/GenBank/DDBJ databases">
        <title>Complete genome sequence of Streptomyces agglomeratus strain 6-3-2, a novel anti-MRSA actinomycete isolated from Wuli of Tebit, China.</title>
        <authorList>
            <person name="Chen X."/>
        </authorList>
    </citation>
    <scope>NUCLEOTIDE SEQUENCE [LARGE SCALE GENOMIC DNA]</scope>
    <source>
        <strain evidence="2 3">6-3-2</strain>
    </source>
</reference>
<feature type="transmembrane region" description="Helical" evidence="1">
    <location>
        <begin position="25"/>
        <end position="45"/>
    </location>
</feature>
<evidence type="ECO:0000256" key="1">
    <source>
        <dbReference type="SAM" id="Phobius"/>
    </source>
</evidence>
<accession>A0A1E5P7B9</accession>
<name>A0A1E5P7B9_9ACTN</name>
<dbReference type="EMBL" id="MEHJ01000001">
    <property type="protein sequence ID" value="OEJ25284.1"/>
    <property type="molecule type" value="Genomic_DNA"/>
</dbReference>
<evidence type="ECO:0000313" key="3">
    <source>
        <dbReference type="Proteomes" id="UP000095759"/>
    </source>
</evidence>
<dbReference type="Pfam" id="PF14155">
    <property type="entry name" value="DUF4307"/>
    <property type="match status" value="1"/>
</dbReference>
<comment type="caution">
    <text evidence="2">The sequence shown here is derived from an EMBL/GenBank/DDBJ whole genome shotgun (WGS) entry which is preliminary data.</text>
</comment>
<keyword evidence="1" id="KW-0812">Transmembrane</keyword>
<gene>
    <name evidence="2" type="ORF">AS594_13070</name>
</gene>
<dbReference type="InterPro" id="IPR025443">
    <property type="entry name" value="DUF4307"/>
</dbReference>
<keyword evidence="1" id="KW-0472">Membrane</keyword>
<evidence type="ECO:0008006" key="4">
    <source>
        <dbReference type="Google" id="ProtNLM"/>
    </source>
</evidence>
<dbReference type="RefSeq" id="WP_069932932.1">
    <property type="nucleotide sequence ID" value="NZ_MEHJ01000001.1"/>
</dbReference>
<keyword evidence="1" id="KW-1133">Transmembrane helix</keyword>
<dbReference type="STRING" id="285458.BGM19_23740"/>
<keyword evidence="3" id="KW-1185">Reference proteome</keyword>
<evidence type="ECO:0000313" key="2">
    <source>
        <dbReference type="EMBL" id="OEJ25284.1"/>
    </source>
</evidence>
<dbReference type="Proteomes" id="UP000095759">
    <property type="component" value="Unassembled WGS sequence"/>
</dbReference>
<proteinExistence type="predicted"/>